<keyword evidence="3" id="KW-1185">Reference proteome</keyword>
<evidence type="ECO:0000313" key="3">
    <source>
        <dbReference type="Proteomes" id="UP000008370"/>
    </source>
</evidence>
<dbReference type="STRING" id="650164.K5WI37"/>
<dbReference type="EMBL" id="JH930469">
    <property type="protein sequence ID" value="EKM59025.1"/>
    <property type="molecule type" value="Genomic_DNA"/>
</dbReference>
<dbReference type="OrthoDB" id="74813at2759"/>
<sequence>MASLSNKNKRKGFKQAMAGLLPQKIVFPAEEMSTERAEEAPLPFVDVPTAEVAAVALNTRLIPPSEKQEKGQIPANIFVTSIDVEGDMHTGRKKNKKKAAEKKLVETDMSYETAEVGNVVLDYGEPDVHLPTQRDQPTSEAPSYPEGDWKHVEKNWADLGKLTEHEQLQPGALVGWKALGINPATFTPEFMLNVGRVVRVGGCLTIQPVHKPGAVEVSFGGYADEADVVPPEEETFEWNEVYTGDWKIV</sequence>
<name>K5WI37_PHACS</name>
<dbReference type="Proteomes" id="UP000008370">
    <property type="component" value="Unassembled WGS sequence"/>
</dbReference>
<dbReference type="HOGENOM" id="CLU_1116077_0_0_1"/>
<reference evidence="2 3" key="1">
    <citation type="journal article" date="2012" name="BMC Genomics">
        <title>Comparative genomics of the white-rot fungi, Phanerochaete carnosa and P. chrysosporium, to elucidate the genetic basis of the distinct wood types they colonize.</title>
        <authorList>
            <person name="Suzuki H."/>
            <person name="MacDonald J."/>
            <person name="Syed K."/>
            <person name="Salamov A."/>
            <person name="Hori C."/>
            <person name="Aerts A."/>
            <person name="Henrissat B."/>
            <person name="Wiebenga A."/>
            <person name="vanKuyk P.A."/>
            <person name="Barry K."/>
            <person name="Lindquist E."/>
            <person name="LaButti K."/>
            <person name="Lapidus A."/>
            <person name="Lucas S."/>
            <person name="Coutinho P."/>
            <person name="Gong Y."/>
            <person name="Samejima M."/>
            <person name="Mahadevan R."/>
            <person name="Abou-Zaid M."/>
            <person name="de Vries R.P."/>
            <person name="Igarashi K."/>
            <person name="Yadav J.S."/>
            <person name="Grigoriev I.V."/>
            <person name="Master E.R."/>
        </authorList>
    </citation>
    <scope>NUCLEOTIDE SEQUENCE [LARGE SCALE GENOMIC DNA]</scope>
    <source>
        <strain evidence="2 3">HHB-10118-sp</strain>
    </source>
</reference>
<protein>
    <submittedName>
        <fullName evidence="2">Uncharacterized protein</fullName>
    </submittedName>
</protein>
<dbReference type="RefSeq" id="XP_007391606.1">
    <property type="nucleotide sequence ID" value="XM_007391544.1"/>
</dbReference>
<gene>
    <name evidence="2" type="ORF">PHACADRAFT_249188</name>
</gene>
<dbReference type="InParanoid" id="K5WI37"/>
<evidence type="ECO:0000313" key="2">
    <source>
        <dbReference type="EMBL" id="EKM59025.1"/>
    </source>
</evidence>
<dbReference type="KEGG" id="pco:PHACADRAFT_249188"/>
<dbReference type="AlphaFoldDB" id="K5WI37"/>
<evidence type="ECO:0000256" key="1">
    <source>
        <dbReference type="SAM" id="MobiDB-lite"/>
    </source>
</evidence>
<dbReference type="GeneID" id="18914593"/>
<accession>K5WI37</accession>
<feature type="region of interest" description="Disordered" evidence="1">
    <location>
        <begin position="127"/>
        <end position="148"/>
    </location>
</feature>
<proteinExistence type="predicted"/>
<organism evidence="2 3">
    <name type="scientific">Phanerochaete carnosa (strain HHB-10118-sp)</name>
    <name type="common">White-rot fungus</name>
    <name type="synonym">Peniophora carnosa</name>
    <dbReference type="NCBI Taxonomy" id="650164"/>
    <lineage>
        <taxon>Eukaryota</taxon>
        <taxon>Fungi</taxon>
        <taxon>Dikarya</taxon>
        <taxon>Basidiomycota</taxon>
        <taxon>Agaricomycotina</taxon>
        <taxon>Agaricomycetes</taxon>
        <taxon>Polyporales</taxon>
        <taxon>Phanerochaetaceae</taxon>
        <taxon>Phanerochaete</taxon>
    </lineage>
</organism>